<dbReference type="GO" id="GO:0008017">
    <property type="term" value="F:microtubule binding"/>
    <property type="evidence" value="ECO:0007669"/>
    <property type="project" value="Ensembl"/>
</dbReference>
<dbReference type="InterPro" id="IPR000938">
    <property type="entry name" value="CAP-Gly_domain"/>
</dbReference>
<feature type="compositionally biased region" description="Low complexity" evidence="15">
    <location>
        <begin position="140"/>
        <end position="199"/>
    </location>
</feature>
<dbReference type="GO" id="GO:0000132">
    <property type="term" value="P:establishment of mitotic spindle orientation"/>
    <property type="evidence" value="ECO:0007669"/>
    <property type="project" value="Ensembl"/>
</dbReference>
<dbReference type="GO" id="GO:0005814">
    <property type="term" value="C:centriole"/>
    <property type="evidence" value="ECO:0007669"/>
    <property type="project" value="Ensembl"/>
</dbReference>
<dbReference type="GO" id="GO:0050905">
    <property type="term" value="P:neuromuscular process"/>
    <property type="evidence" value="ECO:0007669"/>
    <property type="project" value="Ensembl"/>
</dbReference>
<keyword evidence="10" id="KW-0243">Dynein</keyword>
<dbReference type="PROSITE" id="PS50245">
    <property type="entry name" value="CAP_GLY_2"/>
    <property type="match status" value="1"/>
</dbReference>
<keyword evidence="12" id="KW-0206">Cytoskeleton</keyword>
<dbReference type="Pfam" id="PF12455">
    <property type="entry name" value="Dynactin"/>
    <property type="match status" value="1"/>
</dbReference>
<dbReference type="Gene3D" id="1.20.1170.10">
    <property type="match status" value="1"/>
</dbReference>
<feature type="compositionally biased region" description="Low complexity" evidence="15">
    <location>
        <begin position="10"/>
        <end position="26"/>
    </location>
</feature>
<evidence type="ECO:0000256" key="1">
    <source>
        <dbReference type="ARBA" id="ARBA00004114"/>
    </source>
</evidence>
<dbReference type="SMART" id="SM01052">
    <property type="entry name" value="CAP_GLY"/>
    <property type="match status" value="1"/>
</dbReference>
<evidence type="ECO:0000256" key="10">
    <source>
        <dbReference type="ARBA" id="ARBA00023017"/>
    </source>
</evidence>
<feature type="compositionally biased region" description="Low complexity" evidence="15">
    <location>
        <begin position="1276"/>
        <end position="1293"/>
    </location>
</feature>
<dbReference type="GO" id="GO:0005938">
    <property type="term" value="C:cell cortex"/>
    <property type="evidence" value="ECO:0007669"/>
    <property type="project" value="UniProtKB-SubCell"/>
</dbReference>
<evidence type="ECO:0000256" key="3">
    <source>
        <dbReference type="ARBA" id="ARBA00004544"/>
    </source>
</evidence>
<dbReference type="InterPro" id="IPR036859">
    <property type="entry name" value="CAP-Gly_dom_sf"/>
</dbReference>
<keyword evidence="6" id="KW-0963">Cytoplasm</keyword>
<feature type="region of interest" description="Disordered" evidence="15">
    <location>
        <begin position="100"/>
        <end position="208"/>
    </location>
</feature>
<dbReference type="GO" id="GO:1990535">
    <property type="term" value="P:neuron projection maintenance"/>
    <property type="evidence" value="ECO:0007669"/>
    <property type="project" value="Ensembl"/>
</dbReference>
<evidence type="ECO:0000256" key="6">
    <source>
        <dbReference type="ARBA" id="ARBA00022490"/>
    </source>
</evidence>
<feature type="compositionally biased region" description="Gly residues" evidence="15">
    <location>
        <begin position="1223"/>
        <end position="1232"/>
    </location>
</feature>
<dbReference type="GO" id="GO:0000776">
    <property type="term" value="C:kinetochore"/>
    <property type="evidence" value="ECO:0007669"/>
    <property type="project" value="Ensembl"/>
</dbReference>
<dbReference type="GO" id="GO:0090063">
    <property type="term" value="P:positive regulation of microtubule nucleation"/>
    <property type="evidence" value="ECO:0007669"/>
    <property type="project" value="Ensembl"/>
</dbReference>
<accession>A0A672TUC3</accession>
<reference evidence="17" key="3">
    <citation type="submission" date="2025-09" db="UniProtKB">
        <authorList>
            <consortium name="Ensembl"/>
        </authorList>
    </citation>
    <scope>IDENTIFICATION</scope>
</reference>
<comment type="subcellular location">
    <subcellularLocation>
        <location evidence="3">Cytoplasm</location>
        <location evidence="3">Cell cortex</location>
    </subcellularLocation>
    <subcellularLocation>
        <location evidence="1">Cytoplasm</location>
        <location evidence="1">Cytoskeleton</location>
        <location evidence="1">Microtubule organizing center</location>
        <location evidence="1">Centrosome</location>
        <location evidence="1">Centriole</location>
    </subcellularLocation>
    <subcellularLocation>
        <location evidence="2">Cytoplasm</location>
        <location evidence="2">Cytoskeleton</location>
        <location evidence="2">Spindle</location>
    </subcellularLocation>
</comment>
<dbReference type="GO" id="GO:0045171">
    <property type="term" value="C:intercellular bridge"/>
    <property type="evidence" value="ECO:0007669"/>
    <property type="project" value="Ensembl"/>
</dbReference>
<dbReference type="PANTHER" id="PTHR18916:SF6">
    <property type="entry name" value="DYNACTIN SUBUNIT 1"/>
    <property type="match status" value="1"/>
</dbReference>
<name>A0A672TUC3_STRHB</name>
<dbReference type="GO" id="GO:0051081">
    <property type="term" value="P:nuclear membrane disassembly"/>
    <property type="evidence" value="ECO:0007669"/>
    <property type="project" value="Ensembl"/>
</dbReference>
<dbReference type="GO" id="GO:0120103">
    <property type="term" value="C:centriolar subdistal appendage"/>
    <property type="evidence" value="ECO:0007669"/>
    <property type="project" value="Ensembl"/>
</dbReference>
<dbReference type="GO" id="GO:0043025">
    <property type="term" value="C:neuronal cell body"/>
    <property type="evidence" value="ECO:0007669"/>
    <property type="project" value="Ensembl"/>
</dbReference>
<dbReference type="InParanoid" id="A0A672TUC3"/>
<dbReference type="GO" id="GO:0010457">
    <property type="term" value="P:centriole-centriole cohesion"/>
    <property type="evidence" value="ECO:0007669"/>
    <property type="project" value="Ensembl"/>
</dbReference>
<dbReference type="GO" id="GO:0005829">
    <property type="term" value="C:cytosol"/>
    <property type="evidence" value="ECO:0007669"/>
    <property type="project" value="Ensembl"/>
</dbReference>
<dbReference type="FunFam" id="2.30.30.190:FF:000003">
    <property type="entry name" value="dynactin subunit 1 isoform X1"/>
    <property type="match status" value="1"/>
</dbReference>
<dbReference type="GO" id="GO:0036064">
    <property type="term" value="C:ciliary basal body"/>
    <property type="evidence" value="ECO:0007669"/>
    <property type="project" value="Ensembl"/>
</dbReference>
<keyword evidence="8" id="KW-0493">Microtubule</keyword>
<dbReference type="GO" id="GO:0005635">
    <property type="term" value="C:nuclear envelope"/>
    <property type="evidence" value="ECO:0007669"/>
    <property type="project" value="Ensembl"/>
</dbReference>
<dbReference type="GO" id="GO:0005813">
    <property type="term" value="C:centrosome"/>
    <property type="evidence" value="ECO:0007669"/>
    <property type="project" value="Ensembl"/>
</dbReference>
<feature type="coiled-coil region" evidence="14">
    <location>
        <begin position="939"/>
        <end position="1030"/>
    </location>
</feature>
<feature type="domain" description="CAP-Gly" evidence="16">
    <location>
        <begin position="49"/>
        <end position="91"/>
    </location>
</feature>
<evidence type="ECO:0000256" key="12">
    <source>
        <dbReference type="ARBA" id="ARBA00023212"/>
    </source>
</evidence>
<dbReference type="GO" id="GO:0000922">
    <property type="term" value="C:spindle pole"/>
    <property type="evidence" value="ECO:0007669"/>
    <property type="project" value="Ensembl"/>
</dbReference>
<feature type="compositionally biased region" description="Polar residues" evidence="15">
    <location>
        <begin position="1196"/>
        <end position="1206"/>
    </location>
</feature>
<keyword evidence="7" id="KW-0132">Cell division</keyword>
<dbReference type="GO" id="GO:1904398">
    <property type="term" value="P:positive regulation of neuromuscular junction development"/>
    <property type="evidence" value="ECO:0007669"/>
    <property type="project" value="Ensembl"/>
</dbReference>
<dbReference type="PROSITE" id="PS00845">
    <property type="entry name" value="CAP_GLY_1"/>
    <property type="match status" value="1"/>
</dbReference>
<evidence type="ECO:0000256" key="13">
    <source>
        <dbReference type="ARBA" id="ARBA00023306"/>
    </source>
</evidence>
<dbReference type="GO" id="GO:0043005">
    <property type="term" value="C:neuron projection"/>
    <property type="evidence" value="ECO:0007669"/>
    <property type="project" value="Ensembl"/>
</dbReference>
<evidence type="ECO:0000313" key="17">
    <source>
        <dbReference type="Ensembl" id="ENSSHBP00005005629.1"/>
    </source>
</evidence>
<evidence type="ECO:0000256" key="14">
    <source>
        <dbReference type="SAM" id="Coils"/>
    </source>
</evidence>
<dbReference type="GO" id="GO:0060236">
    <property type="term" value="P:regulation of mitotic spindle organization"/>
    <property type="evidence" value="ECO:0007669"/>
    <property type="project" value="Ensembl"/>
</dbReference>
<dbReference type="Proteomes" id="UP000472266">
    <property type="component" value="Chromosome 8"/>
</dbReference>
<feature type="region of interest" description="Disordered" evidence="15">
    <location>
        <begin position="367"/>
        <end position="386"/>
    </location>
</feature>
<reference evidence="17" key="2">
    <citation type="submission" date="2025-08" db="UniProtKB">
        <authorList>
            <consortium name="Ensembl"/>
        </authorList>
    </citation>
    <scope>IDENTIFICATION</scope>
</reference>
<evidence type="ECO:0000256" key="5">
    <source>
        <dbReference type="ARBA" id="ARBA00016574"/>
    </source>
</evidence>
<keyword evidence="18" id="KW-1185">Reference proteome</keyword>
<sequence length="1358" mass="149109">MAQGRRHTYSRASSSGGRMSAEGSSRPLKVGSRVEVIGKGHRGTVAYVGATLFATGKWVGVILDEAKGKNDGTVQGRRYFTCEENHGIFVRQSQIQVFEDGADTTSPETPESAALKVPKRDSMDATKGSKLTTARRAKPTRTPSSAASSGTAGPSGSASASGGEMSSSEPSTPAQTPLVAPVIPSPSLASPLAPSVPSPTKEEENLRAQVRDLEEKLETLKIKRNEDKAKLKELEKYKIQLEQVQEWKSKMQEQQADLQKRLKEAKKEAKDALEAKERYMEEMADTADAIEMATLDKEMAEERAESLQQEVDSLKEKVEYLTMDLEILKHEIEEKGSDGAASSYQVKQLEEQNARLKEALVRMRDLSASEKQEHVKLQKQMEKKNTELESLRQQREKLQEEVKQAEKTVDELKEQVDAALGAEEMVETLTERNLDLEEKVRELRETVGDLEAMNEMNDELQENARETELELREQLDMAAARVRQAERRVEAAQEALADCQQTISKYRELTAQLQDVNRELMSQQEASAEKQQQPPPEMFDFKIKFAETKAHAKAIEMELRQMEVQQANRHVSLLTSFMPDSFLRHGGDHDCILVLLLIPRLICKAELISKQAQERFELSESCAERAGLRGAAGEQLSFAAGLVYSLSLLQATLHRYEQALNKCTVEVYKKVGTLYPEMSVHERSLDFLIDLLHKDQLDETVNVEPLTKAIKYYQHLYSIHLADQAEDCTMQLADHIKFTQSALDCMGVELCRLRAFLQAGQEASDLAILLKDLETSCSDVRQFCKKIRRRMPGTDAPGIPAALGFGQPVSDTLLECRKHLTWVVAVLQEVAAAGAQLMAPLAENEGLQALRLEDLAFKASEQIYGTQGINPYECLRQSCSILIATMNKMATAMQEGEYDADRPQTKPTPPAELRAAALRAEITDAEGLGLKLEDRETVIKELKKSLKIKGEELSEANVRLSLLEKKLDSASKDADDRVEKIQTKLDETQTLLKKKEKEFEETMDALQADIDQLESEKVELKQRLNNQSKRTIEGLRGAPASGVASIVSGIAGGAGAGQVPGGGSGPVQVKDSPLLLQQIDALQLSIKHLKNENNQLKGMRMRMELASLPPLQVPKVSVPRSKQGEGLATQQLYRQTSQLLETLYQMSANAKVVDMKQAKSARSSAARLLEHTARLCALSSAIDTLKADTLREMVQQQPGASAQTSFGLFPSPSFLKVSSGPRPRGGGPGYGGQVRPPPAPQPPQRRSAPPGQAGAGAGPRLLRQSDLPWGAGAGPGAPAAAHPGAAAGAAQPPRLLNRDPAPRCVTPGSPRSVQTLRDPPTPALHRGTEPPNLPPRPRHSPSLSIKLPWTCRGPAPPA</sequence>
<dbReference type="GO" id="GO:0070050">
    <property type="term" value="P:neuron cellular homeostasis"/>
    <property type="evidence" value="ECO:0007669"/>
    <property type="project" value="Ensembl"/>
</dbReference>
<protein>
    <recommendedName>
        <fullName evidence="5">Dynactin subunit 1</fullName>
    </recommendedName>
</protein>
<dbReference type="PANTHER" id="PTHR18916">
    <property type="entry name" value="DYNACTIN 1-RELATED MICROTUBULE-BINDING"/>
    <property type="match status" value="1"/>
</dbReference>
<evidence type="ECO:0000259" key="16">
    <source>
        <dbReference type="PROSITE" id="PS50245"/>
    </source>
</evidence>
<dbReference type="GO" id="GO:0030904">
    <property type="term" value="C:retromer complex"/>
    <property type="evidence" value="ECO:0007669"/>
    <property type="project" value="Ensembl"/>
</dbReference>
<dbReference type="GO" id="GO:0042147">
    <property type="term" value="P:retrograde transport, endosome to Golgi"/>
    <property type="evidence" value="ECO:0007669"/>
    <property type="project" value="Ensembl"/>
</dbReference>
<evidence type="ECO:0000256" key="8">
    <source>
        <dbReference type="ARBA" id="ARBA00022701"/>
    </source>
</evidence>
<dbReference type="GO" id="GO:0007528">
    <property type="term" value="P:neuromuscular junction development"/>
    <property type="evidence" value="ECO:0007669"/>
    <property type="project" value="Ensembl"/>
</dbReference>
<dbReference type="GeneTree" id="ENSGT00940000155378"/>
<evidence type="ECO:0000256" key="11">
    <source>
        <dbReference type="ARBA" id="ARBA00023054"/>
    </source>
</evidence>
<feature type="region of interest" description="Disordered" evidence="15">
    <location>
        <begin position="1196"/>
        <end position="1358"/>
    </location>
</feature>
<keyword evidence="9" id="KW-0498">Mitosis</keyword>
<dbReference type="OMA" id="LFEMEPV"/>
<dbReference type="GO" id="GO:0019901">
    <property type="term" value="F:protein kinase binding"/>
    <property type="evidence" value="ECO:0007669"/>
    <property type="project" value="Ensembl"/>
</dbReference>
<feature type="coiled-coil region" evidence="14">
    <location>
        <begin position="1079"/>
        <end position="1106"/>
    </location>
</feature>
<dbReference type="GO" id="GO:0034454">
    <property type="term" value="P:microtubule anchoring at centrosome"/>
    <property type="evidence" value="ECO:0007669"/>
    <property type="project" value="Ensembl"/>
</dbReference>
<evidence type="ECO:0000256" key="4">
    <source>
        <dbReference type="ARBA" id="ARBA00011010"/>
    </source>
</evidence>
<evidence type="ECO:0000256" key="2">
    <source>
        <dbReference type="ARBA" id="ARBA00004186"/>
    </source>
</evidence>
<dbReference type="Pfam" id="PF01302">
    <property type="entry name" value="CAP_GLY"/>
    <property type="match status" value="1"/>
</dbReference>
<gene>
    <name evidence="17" type="primary">DCTN1</name>
</gene>
<evidence type="ECO:0000256" key="9">
    <source>
        <dbReference type="ARBA" id="ARBA00022776"/>
    </source>
</evidence>
<dbReference type="GO" id="GO:1905515">
    <property type="term" value="P:non-motile cilium assembly"/>
    <property type="evidence" value="ECO:0007669"/>
    <property type="project" value="Ensembl"/>
</dbReference>
<keyword evidence="13" id="KW-0131">Cell cycle</keyword>
<evidence type="ECO:0000256" key="7">
    <source>
        <dbReference type="ARBA" id="ARBA00022618"/>
    </source>
</evidence>
<proteinExistence type="inferred from homology"/>
<keyword evidence="11 14" id="KW-0175">Coiled coil</keyword>
<reference evidence="17 18" key="1">
    <citation type="submission" date="2019-11" db="EMBL/GenBank/DDBJ databases">
        <title>Strigops habroptila (kakapo) genome, bStrHab1, primary haplotype, v2.</title>
        <authorList>
            <person name="Jarvis E.D."/>
            <person name="Howard J."/>
            <person name="Rhie A."/>
            <person name="Phillippy A."/>
            <person name="Korlach J."/>
            <person name="Digby A."/>
            <person name="Iorns D."/>
            <person name="Eason D."/>
            <person name="Robertson B."/>
            <person name="Raemaekers T."/>
            <person name="Howe K."/>
            <person name="Lewin H."/>
            <person name="Damas J."/>
            <person name="Hastie A."/>
            <person name="Tracey A."/>
            <person name="Chow W."/>
            <person name="Fedrigo O."/>
        </authorList>
    </citation>
    <scope>NUCLEOTIDE SEQUENCE [LARGE SCALE GENOMIC DNA]</scope>
</reference>
<dbReference type="GO" id="GO:0021517">
    <property type="term" value="P:ventral spinal cord development"/>
    <property type="evidence" value="ECO:0007669"/>
    <property type="project" value="Ensembl"/>
</dbReference>
<dbReference type="GO" id="GO:0035371">
    <property type="term" value="C:microtubule plus-end"/>
    <property type="evidence" value="ECO:0007669"/>
    <property type="project" value="Ensembl"/>
</dbReference>
<dbReference type="GO" id="GO:0030286">
    <property type="term" value="C:dynein complex"/>
    <property type="evidence" value="ECO:0007669"/>
    <property type="project" value="UniProtKB-KW"/>
</dbReference>
<comment type="similarity">
    <text evidence="4">Belongs to the dynactin 150 kDa subunit family.</text>
</comment>
<dbReference type="GO" id="GO:0061744">
    <property type="term" value="P:motor behavior"/>
    <property type="evidence" value="ECO:0007669"/>
    <property type="project" value="Ensembl"/>
</dbReference>
<dbReference type="Gene3D" id="2.30.30.190">
    <property type="entry name" value="CAP Gly-rich-like domain"/>
    <property type="match status" value="1"/>
</dbReference>
<dbReference type="InterPro" id="IPR022157">
    <property type="entry name" value="Dynactin"/>
</dbReference>
<organism evidence="17 18">
    <name type="scientific">Strigops habroptila</name>
    <name type="common">Kakapo</name>
    <dbReference type="NCBI Taxonomy" id="2489341"/>
    <lineage>
        <taxon>Eukaryota</taxon>
        <taxon>Metazoa</taxon>
        <taxon>Chordata</taxon>
        <taxon>Craniata</taxon>
        <taxon>Vertebrata</taxon>
        <taxon>Euteleostomi</taxon>
        <taxon>Archelosauria</taxon>
        <taxon>Archosauria</taxon>
        <taxon>Dinosauria</taxon>
        <taxon>Saurischia</taxon>
        <taxon>Theropoda</taxon>
        <taxon>Coelurosauria</taxon>
        <taxon>Aves</taxon>
        <taxon>Neognathae</taxon>
        <taxon>Neoaves</taxon>
        <taxon>Telluraves</taxon>
        <taxon>Australaves</taxon>
        <taxon>Psittaciformes</taxon>
        <taxon>Psittacidae</taxon>
        <taxon>Strigops</taxon>
    </lineage>
</organism>
<dbReference type="GO" id="GO:0072686">
    <property type="term" value="C:mitotic spindle"/>
    <property type="evidence" value="ECO:0007669"/>
    <property type="project" value="Ensembl"/>
</dbReference>
<feature type="region of interest" description="Disordered" evidence="15">
    <location>
        <begin position="1"/>
        <end position="28"/>
    </location>
</feature>
<dbReference type="SUPFAM" id="SSF74924">
    <property type="entry name" value="Cap-Gly domain"/>
    <property type="match status" value="1"/>
</dbReference>
<evidence type="ECO:0000256" key="15">
    <source>
        <dbReference type="SAM" id="MobiDB-lite"/>
    </source>
</evidence>
<dbReference type="Ensembl" id="ENSSHBT00005006817.1">
    <property type="protein sequence ID" value="ENSSHBP00005005629.1"/>
    <property type="gene ID" value="ENSSHBG00005004907.1"/>
</dbReference>
<evidence type="ECO:0000313" key="18">
    <source>
        <dbReference type="Proteomes" id="UP000472266"/>
    </source>
</evidence>